<dbReference type="EMBL" id="JAJAQC010000003">
    <property type="protein sequence ID" value="MDA0563091.1"/>
    <property type="molecule type" value="Genomic_DNA"/>
</dbReference>
<feature type="domain" description="DUF3152" evidence="3">
    <location>
        <begin position="146"/>
        <end position="307"/>
    </location>
</feature>
<dbReference type="AlphaFoldDB" id="A0A9X3NS48"/>
<feature type="compositionally biased region" description="Low complexity" evidence="1">
    <location>
        <begin position="54"/>
        <end position="63"/>
    </location>
</feature>
<dbReference type="InterPro" id="IPR024079">
    <property type="entry name" value="MetalloPept_cat_dom_sf"/>
</dbReference>
<sequence length="317" mass="32205">MSHPSPAAARARRARRRRTYVLELVLGLAVIAAGTGLLVLDRQAPDLTAGAGGATASAAPEDGAAGGGQDADSAGTAAPGSGASGDGANGRSGGDPDRPDAAGRGGGAEAAEEDRPGSEGGRDGGGDGDGDADLPALLRSVEDEVTSGSGELEVVPGESETAGEGPLKRYIVEVEQGLPGDPADFAAAVEQILADERSWRGRDAMSVRRVDSGPVDFRVALAAPETVDAMCAPLQTLGRVSCTTGGRAIINQNRWVSGVEHFDGDLETYRVYVINHEVGHALGHGHVNCPAPGEPAPVMQQQTFGLQGCEPNGWVHP</sequence>
<feature type="transmembrane region" description="Helical" evidence="2">
    <location>
        <begin position="20"/>
        <end position="40"/>
    </location>
</feature>
<dbReference type="RefSeq" id="WP_270070379.1">
    <property type="nucleotide sequence ID" value="NZ_JAJAQC010000003.1"/>
</dbReference>
<evidence type="ECO:0000256" key="2">
    <source>
        <dbReference type="SAM" id="Phobius"/>
    </source>
</evidence>
<feature type="compositionally biased region" description="Basic and acidic residues" evidence="1">
    <location>
        <begin position="113"/>
        <end position="125"/>
    </location>
</feature>
<feature type="compositionally biased region" description="Gly residues" evidence="1">
    <location>
        <begin position="82"/>
        <end position="93"/>
    </location>
</feature>
<dbReference type="Pfam" id="PF11350">
    <property type="entry name" value="DUF3152"/>
    <property type="match status" value="1"/>
</dbReference>
<evidence type="ECO:0000313" key="4">
    <source>
        <dbReference type="EMBL" id="MDA0563091.1"/>
    </source>
</evidence>
<reference evidence="4" key="1">
    <citation type="submission" date="2021-10" db="EMBL/GenBank/DDBJ databases">
        <title>Streptomonospora sp. nov., isolated from mangrove soil.</title>
        <authorList>
            <person name="Chen X."/>
            <person name="Ge X."/>
            <person name="Liu W."/>
        </authorList>
    </citation>
    <scope>NUCLEOTIDE SEQUENCE</scope>
    <source>
        <strain evidence="4">S1-112</strain>
    </source>
</reference>
<dbReference type="Gene3D" id="3.40.390.10">
    <property type="entry name" value="Collagenase (Catalytic Domain)"/>
    <property type="match status" value="1"/>
</dbReference>
<protein>
    <submittedName>
        <fullName evidence="4">DUF3152 domain-containing protein</fullName>
    </submittedName>
</protein>
<keyword evidence="2" id="KW-1133">Transmembrane helix</keyword>
<evidence type="ECO:0000256" key="1">
    <source>
        <dbReference type="SAM" id="MobiDB-lite"/>
    </source>
</evidence>
<name>A0A9X3NS48_9ACTN</name>
<keyword evidence="2" id="KW-0812">Transmembrane</keyword>
<accession>A0A9X3NS48</accession>
<dbReference type="Proteomes" id="UP001140076">
    <property type="component" value="Unassembled WGS sequence"/>
</dbReference>
<keyword evidence="2" id="KW-0472">Membrane</keyword>
<feature type="compositionally biased region" description="Low complexity" evidence="1">
    <location>
        <begin position="70"/>
        <end position="81"/>
    </location>
</feature>
<organism evidence="4 5">
    <name type="scientific">Streptomonospora mangrovi</name>
    <dbReference type="NCBI Taxonomy" id="2883123"/>
    <lineage>
        <taxon>Bacteria</taxon>
        <taxon>Bacillati</taxon>
        <taxon>Actinomycetota</taxon>
        <taxon>Actinomycetes</taxon>
        <taxon>Streptosporangiales</taxon>
        <taxon>Nocardiopsidaceae</taxon>
        <taxon>Streptomonospora</taxon>
    </lineage>
</organism>
<evidence type="ECO:0000259" key="3">
    <source>
        <dbReference type="Pfam" id="PF11350"/>
    </source>
</evidence>
<gene>
    <name evidence="4" type="ORF">LG943_01895</name>
</gene>
<dbReference type="InterPro" id="IPR022603">
    <property type="entry name" value="DUF3152"/>
</dbReference>
<evidence type="ECO:0000313" key="5">
    <source>
        <dbReference type="Proteomes" id="UP001140076"/>
    </source>
</evidence>
<proteinExistence type="predicted"/>
<dbReference type="SUPFAM" id="SSF55486">
    <property type="entry name" value="Metalloproteases ('zincins'), catalytic domain"/>
    <property type="match status" value="1"/>
</dbReference>
<comment type="caution">
    <text evidence="4">The sequence shown here is derived from an EMBL/GenBank/DDBJ whole genome shotgun (WGS) entry which is preliminary data.</text>
</comment>
<keyword evidence="5" id="KW-1185">Reference proteome</keyword>
<dbReference type="GO" id="GO:0008237">
    <property type="term" value="F:metallopeptidase activity"/>
    <property type="evidence" value="ECO:0007669"/>
    <property type="project" value="InterPro"/>
</dbReference>
<feature type="region of interest" description="Disordered" evidence="1">
    <location>
        <begin position="49"/>
        <end position="163"/>
    </location>
</feature>